<feature type="region of interest" description="Disordered" evidence="1">
    <location>
        <begin position="428"/>
        <end position="447"/>
    </location>
</feature>
<evidence type="ECO:0000313" key="3">
    <source>
        <dbReference type="EMBL" id="CBF82438.1"/>
    </source>
</evidence>
<keyword evidence="3" id="KW-0378">Hydrolase</keyword>
<dbReference type="OrthoDB" id="10249433at2759"/>
<dbReference type="KEGG" id="ani:ANIA_11180"/>
<dbReference type="OMA" id="CFWIVVM"/>
<dbReference type="VEuPathDB" id="FungiDB:AN11180"/>
<dbReference type="InterPro" id="IPR000073">
    <property type="entry name" value="AB_hydrolase_1"/>
</dbReference>
<dbReference type="Gene3D" id="3.40.50.1820">
    <property type="entry name" value="alpha/beta hydrolase"/>
    <property type="match status" value="1"/>
</dbReference>
<accession>C8VK43</accession>
<evidence type="ECO:0000259" key="2">
    <source>
        <dbReference type="Pfam" id="PF12697"/>
    </source>
</evidence>
<dbReference type="GO" id="GO:0008474">
    <property type="term" value="F:palmitoyl-(protein) hydrolase activity"/>
    <property type="evidence" value="ECO:0000318"/>
    <property type="project" value="GO_Central"/>
</dbReference>
<sequence>MHWLNSLLGLRHTQLEWHSLVIKRHGLHNLVDKSRRQLQLRANSTICHPSMAKKLAAQRIWGYESRKYILGHSRRSLHRVSDTGFNASNHPLSLVQKRIRVGACNGHLRERQQQHLLTGLRRRDLFTWATSIPTILIPPAIFLGLLLSLWTWKCFWIVLFQDKLLYLSWLPPLSRSEKIEDYAREFRGVQWSETFIMSSDGTKLAVCEGRLPALFRRDRNVKENNKKRVRVVICYFQGNGGSTPLRLPLLSLVMKSIEESSSSSSFHASNRDEVGFEYEYIIAALSYRGYWKSSGRATQRGIEADAAAFLNWVYDAYRDEHDDLRVILWGHSLGAAVASSALARRLASTSSPGSPSATDTNIEIKSETPLTGAKEEKIAGLVLEASISSIKDMLVALYPQKWLPYRYLHPFSWNHWDVALNLEQLAQHKKPNHQQNQGQGSSPGNRHWSERVPPILLLSAENDEVIPPWVADQLEHRGRDFGLDIVRVNVKGAMHIEAPLKGDGRAALVEFIRRVVNRDKHLIGNRPVLRLYLYEVNGSTRPNGLDPSLRPKKVNYRAD</sequence>
<evidence type="ECO:0000256" key="1">
    <source>
        <dbReference type="SAM" id="MobiDB-lite"/>
    </source>
</evidence>
<name>C8VK43_EMENI</name>
<feature type="domain" description="AB hydrolase-1" evidence="2">
    <location>
        <begin position="282"/>
        <end position="495"/>
    </location>
</feature>
<dbReference type="HOGENOM" id="CLU_043841_1_0_1"/>
<gene>
    <name evidence="3" type="ORF">ANIA_11180</name>
</gene>
<dbReference type="PANTHER" id="PTHR12277:SF64">
    <property type="entry name" value="SUPERFAMILY HYDROLASE, PUTATIVE (AFU_ORTHOLOGUE AFUA_3G01760)-RELATED"/>
    <property type="match status" value="1"/>
</dbReference>
<dbReference type="GeneID" id="2868099"/>
<dbReference type="Pfam" id="PF12697">
    <property type="entry name" value="Abhydrolase_6"/>
    <property type="match status" value="1"/>
</dbReference>
<dbReference type="InterPro" id="IPR029058">
    <property type="entry name" value="AB_hydrolase_fold"/>
</dbReference>
<dbReference type="AlphaFoldDB" id="C8VK43"/>
<dbReference type="PANTHER" id="PTHR12277">
    <property type="entry name" value="ALPHA/BETA HYDROLASE DOMAIN-CONTAINING PROTEIN"/>
    <property type="match status" value="1"/>
</dbReference>
<dbReference type="GO" id="GO:0016020">
    <property type="term" value="C:membrane"/>
    <property type="evidence" value="ECO:0000318"/>
    <property type="project" value="GO_Central"/>
</dbReference>
<dbReference type="eggNOG" id="KOG4391">
    <property type="taxonomic scope" value="Eukaryota"/>
</dbReference>
<reference evidence="4" key="1">
    <citation type="journal article" date="2005" name="Nature">
        <title>Sequencing of Aspergillus nidulans and comparative analysis with A. fumigatus and A. oryzae.</title>
        <authorList>
            <person name="Galagan J.E."/>
            <person name="Calvo S.E."/>
            <person name="Cuomo C."/>
            <person name="Ma L.J."/>
            <person name="Wortman J.R."/>
            <person name="Batzoglou S."/>
            <person name="Lee S.I."/>
            <person name="Basturkmen M."/>
            <person name="Spevak C.C."/>
            <person name="Clutterbuck J."/>
            <person name="Kapitonov V."/>
            <person name="Jurka J."/>
            <person name="Scazzocchio C."/>
            <person name="Farman M."/>
            <person name="Butler J."/>
            <person name="Purcell S."/>
            <person name="Harris S."/>
            <person name="Braus G.H."/>
            <person name="Draht O."/>
            <person name="Busch S."/>
            <person name="D'Enfert C."/>
            <person name="Bouchier C."/>
            <person name="Goldman G.H."/>
            <person name="Bell-Pedersen D."/>
            <person name="Griffiths-Jones S."/>
            <person name="Doonan J.H."/>
            <person name="Yu J."/>
            <person name="Vienken K."/>
            <person name="Pain A."/>
            <person name="Freitag M."/>
            <person name="Selker E.U."/>
            <person name="Archer D.B."/>
            <person name="Penalva M.A."/>
            <person name="Oakley B.R."/>
            <person name="Momany M."/>
            <person name="Tanaka T."/>
            <person name="Kumagai T."/>
            <person name="Asai K."/>
            <person name="Machida M."/>
            <person name="Nierman W.C."/>
            <person name="Denning D.W."/>
            <person name="Caddick M."/>
            <person name="Hynes M."/>
            <person name="Paoletti M."/>
            <person name="Fischer R."/>
            <person name="Miller B."/>
            <person name="Dyer P."/>
            <person name="Sachs M.S."/>
            <person name="Osmani S.A."/>
            <person name="Birren B.W."/>
        </authorList>
    </citation>
    <scope>NUCLEOTIDE SEQUENCE [LARGE SCALE GENOMIC DNA]</scope>
    <source>
        <strain evidence="4">FGSC A4 / ATCC 38163 / CBS 112.46 / NRRL 194 / M139</strain>
    </source>
</reference>
<dbReference type="STRING" id="227321.C8VK43"/>
<protein>
    <submittedName>
        <fullName evidence="3">Alpha/beta superfamily hydrolase, putative (AFU_orthologue AFUA_3G01760)</fullName>
    </submittedName>
</protein>
<dbReference type="RefSeq" id="XP_682422.2">
    <property type="nucleotide sequence ID" value="XM_677330.2"/>
</dbReference>
<dbReference type="Proteomes" id="UP000000560">
    <property type="component" value="Chromosome VI"/>
</dbReference>
<evidence type="ECO:0000313" key="4">
    <source>
        <dbReference type="Proteomes" id="UP000000560"/>
    </source>
</evidence>
<feature type="region of interest" description="Disordered" evidence="1">
    <location>
        <begin position="348"/>
        <end position="368"/>
    </location>
</feature>
<reference evidence="4" key="2">
    <citation type="journal article" date="2009" name="Fungal Genet. Biol.">
        <title>The 2008 update of the Aspergillus nidulans genome annotation: a community effort.</title>
        <authorList>
            <person name="Wortman J.R."/>
            <person name="Gilsenan J.M."/>
            <person name="Joardar V."/>
            <person name="Deegan J."/>
            <person name="Clutterbuck J."/>
            <person name="Andersen M.R."/>
            <person name="Archer D."/>
            <person name="Bencina M."/>
            <person name="Braus G."/>
            <person name="Coutinho P."/>
            <person name="von Dohren H."/>
            <person name="Doonan J."/>
            <person name="Driessen A.J."/>
            <person name="Durek P."/>
            <person name="Espeso E."/>
            <person name="Fekete E."/>
            <person name="Flipphi M."/>
            <person name="Estrada C.G."/>
            <person name="Geysens S."/>
            <person name="Goldman G."/>
            <person name="de Groot P.W."/>
            <person name="Hansen K."/>
            <person name="Harris S.D."/>
            <person name="Heinekamp T."/>
            <person name="Helmstaedt K."/>
            <person name="Henrissat B."/>
            <person name="Hofmann G."/>
            <person name="Homan T."/>
            <person name="Horio T."/>
            <person name="Horiuchi H."/>
            <person name="James S."/>
            <person name="Jones M."/>
            <person name="Karaffa L."/>
            <person name="Karanyi Z."/>
            <person name="Kato M."/>
            <person name="Keller N."/>
            <person name="Kelly D.E."/>
            <person name="Kiel J.A."/>
            <person name="Kim J.M."/>
            <person name="van der Klei I.J."/>
            <person name="Klis F.M."/>
            <person name="Kovalchuk A."/>
            <person name="Krasevec N."/>
            <person name="Kubicek C.P."/>
            <person name="Liu B."/>
            <person name="Maccabe A."/>
            <person name="Meyer V."/>
            <person name="Mirabito P."/>
            <person name="Miskei M."/>
            <person name="Mos M."/>
            <person name="Mullins J."/>
            <person name="Nelson D.R."/>
            <person name="Nielsen J."/>
            <person name="Oakley B.R."/>
            <person name="Osmani S.A."/>
            <person name="Pakula T."/>
            <person name="Paszewski A."/>
            <person name="Paulsen I."/>
            <person name="Pilsyk S."/>
            <person name="Pocsi I."/>
            <person name="Punt P.J."/>
            <person name="Ram A.F."/>
            <person name="Ren Q."/>
            <person name="Robellet X."/>
            <person name="Robson G."/>
            <person name="Seiboth B."/>
            <person name="van Solingen P."/>
            <person name="Specht T."/>
            <person name="Sun J."/>
            <person name="Taheri-Talesh N."/>
            <person name="Takeshita N."/>
            <person name="Ussery D."/>
            <person name="vanKuyk P.A."/>
            <person name="Visser H."/>
            <person name="van de Vondervoort P.J."/>
            <person name="de Vries R.P."/>
            <person name="Walton J."/>
            <person name="Xiang X."/>
            <person name="Xiong Y."/>
            <person name="Zeng A.P."/>
            <person name="Brandt B.W."/>
            <person name="Cornell M.J."/>
            <person name="van den Hondel C.A."/>
            <person name="Visser J."/>
            <person name="Oliver S.G."/>
            <person name="Turner G."/>
        </authorList>
    </citation>
    <scope>GENOME REANNOTATION</scope>
    <source>
        <strain evidence="4">FGSC A4 / ATCC 38163 / CBS 112.46 / NRRL 194 / M139</strain>
    </source>
</reference>
<keyword evidence="4" id="KW-1185">Reference proteome</keyword>
<proteinExistence type="predicted"/>
<dbReference type="EMBL" id="BN001306">
    <property type="protein sequence ID" value="CBF82438.1"/>
    <property type="molecule type" value="Genomic_DNA"/>
</dbReference>
<feature type="compositionally biased region" description="Low complexity" evidence="1">
    <location>
        <begin position="433"/>
        <end position="445"/>
    </location>
</feature>
<organism evidence="3 4">
    <name type="scientific">Emericella nidulans (strain FGSC A4 / ATCC 38163 / CBS 112.46 / NRRL 194 / M139)</name>
    <name type="common">Aspergillus nidulans</name>
    <dbReference type="NCBI Taxonomy" id="227321"/>
    <lineage>
        <taxon>Eukaryota</taxon>
        <taxon>Fungi</taxon>
        <taxon>Dikarya</taxon>
        <taxon>Ascomycota</taxon>
        <taxon>Pezizomycotina</taxon>
        <taxon>Eurotiomycetes</taxon>
        <taxon>Eurotiomycetidae</taxon>
        <taxon>Eurotiales</taxon>
        <taxon>Aspergillaceae</taxon>
        <taxon>Aspergillus</taxon>
        <taxon>Aspergillus subgen. Nidulantes</taxon>
    </lineage>
</organism>
<dbReference type="InParanoid" id="C8VK43"/>
<feature type="compositionally biased region" description="Low complexity" evidence="1">
    <location>
        <begin position="348"/>
        <end position="358"/>
    </location>
</feature>
<dbReference type="SUPFAM" id="SSF53474">
    <property type="entry name" value="alpha/beta-Hydrolases"/>
    <property type="match status" value="1"/>
</dbReference>